<proteinExistence type="inferred from homology"/>
<gene>
    <name evidence="7" type="ORF">CSQ86_00660</name>
</gene>
<protein>
    <recommendedName>
        <fullName evidence="6">SpaA-like prealbumin fold domain-containing protein</fullName>
    </recommendedName>
</protein>
<feature type="domain" description="SpaA-like prealbumin fold" evidence="6">
    <location>
        <begin position="958"/>
        <end position="1073"/>
    </location>
</feature>
<evidence type="ECO:0000256" key="4">
    <source>
        <dbReference type="SAM" id="MobiDB-lite"/>
    </source>
</evidence>
<dbReference type="InterPro" id="IPR013783">
    <property type="entry name" value="Ig-like_fold"/>
</dbReference>
<feature type="transmembrane region" description="Helical" evidence="5">
    <location>
        <begin position="1365"/>
        <end position="1384"/>
    </location>
</feature>
<keyword evidence="3" id="KW-0732">Signal</keyword>
<evidence type="ECO:0000313" key="8">
    <source>
        <dbReference type="Proteomes" id="UP000229239"/>
    </source>
</evidence>
<keyword evidence="2" id="KW-0964">Secreted</keyword>
<keyword evidence="5" id="KW-0472">Membrane</keyword>
<dbReference type="InterPro" id="IPR026588">
    <property type="entry name" value="Choice_anch_A"/>
</dbReference>
<dbReference type="Proteomes" id="UP000229239">
    <property type="component" value="Unassembled WGS sequence"/>
</dbReference>
<keyword evidence="8" id="KW-1185">Reference proteome</keyword>
<keyword evidence="5" id="KW-0812">Transmembrane</keyword>
<organism evidence="7 8">
    <name type="scientific">Bifidobacterium felsineum</name>
    <dbReference type="NCBI Taxonomy" id="2045440"/>
    <lineage>
        <taxon>Bacteria</taxon>
        <taxon>Bacillati</taxon>
        <taxon>Actinomycetota</taxon>
        <taxon>Actinomycetes</taxon>
        <taxon>Bifidobacteriales</taxon>
        <taxon>Bifidobacteriaceae</taxon>
        <taxon>Bifidobacterium</taxon>
    </lineage>
</organism>
<feature type="compositionally biased region" description="Basic and acidic residues" evidence="4">
    <location>
        <begin position="39"/>
        <end position="56"/>
    </location>
</feature>
<dbReference type="InterPro" id="IPR041033">
    <property type="entry name" value="SpaA_PFL_dom_1"/>
</dbReference>
<dbReference type="Gene3D" id="2.60.40.10">
    <property type="entry name" value="Immunoglobulins"/>
    <property type="match status" value="6"/>
</dbReference>
<feature type="domain" description="SpaA-like prealbumin fold" evidence="6">
    <location>
        <begin position="843"/>
        <end position="941"/>
    </location>
</feature>
<dbReference type="NCBIfam" id="TIGR04215">
    <property type="entry name" value="choice_anch_A"/>
    <property type="match status" value="1"/>
</dbReference>
<keyword evidence="5" id="KW-1133">Transmembrane helix</keyword>
<accession>A0A2M9HLE5</accession>
<feature type="region of interest" description="Disordered" evidence="4">
    <location>
        <begin position="1"/>
        <end position="133"/>
    </location>
</feature>
<reference evidence="8" key="1">
    <citation type="submission" date="2017-10" db="EMBL/GenBank/DDBJ databases">
        <title>Draft genome sequences of strains TRE 1, TRE 9, TRE H and TRI 7, isolated from tamarins, belonging to four potential novel Bifidobacterium species.</title>
        <authorList>
            <person name="Mattarelli P."/>
            <person name="Modesto M."/>
            <person name="Puglisi E."/>
            <person name="Morelli L."/>
            <person name="Bonetti A."/>
            <person name="Spezio C."/>
            <person name="Sandri C."/>
        </authorList>
    </citation>
    <scope>NUCLEOTIDE SEQUENCE [LARGE SCALE GENOMIC DNA]</scope>
    <source>
        <strain evidence="8">TREH</strain>
    </source>
</reference>
<dbReference type="Pfam" id="PF17802">
    <property type="entry name" value="SpaA"/>
    <property type="match status" value="5"/>
</dbReference>
<sequence>MLFVGVPIASAVEAAPQSDQSTSQAQTQQSQDSQSSQKTDTKGDSAKTEAKNDGKDAGSGSSADTANKTDTQSNQSDNSDDASASDSADAQDDSTNAEDQIDPQSYEALKSRRSVRIASSVQPCTPDDPLKWGGTTVLSTDAGASIYAKRNMHMAVPVLGNGNGKGDHTQTLINGDGHPFDTGTPGYFVESEGVTVVGGNFSLNKPIALGNPPMGRVSWGGGHPAPNHGTALAVGGNANSYGTVVYLSGSYDTQQQKWLGTYGHIGLANSNAGGYSPLTPAINPTDDGKVYQREGTQKVLSDVNGVDYNNFDTEIKDFSKTLADTRPGNGVVYENVNFADASIEAAPATGTSKWIRGLDSPRYNANKGDSRVSSIKSGGGTYRYTQLTNIREVHVTFKGDNNPKNKLQVFTLNMAEVNQQFKNDNATGVYYDFQNIPEGASVLVNVTHTDDGSNLTMNTGWHFGWNGKDIQKVADQDDDYAVASGSIMWNFADVTGTLKIRNGDKWKTFPDSMKNDGLANYYKMYANGYEDDNASSDAGAALPGSVLAANAKSTETWVSTNGRLYVGGDLWLSQTYPQNDFRSDGNHGFGVGMAQEHHNFPWIGNAMTSCPVTGTVEWSKVDKDSTAKVLSGSEWKITSGSDTVATVVDNGENDADSRPGYLQVRGLSTDKTYWLTETKAPDGYQINTTRYSFTVTGNGITTLPVNGGKVSNTAYQGKAAWYKVDATSNKELAGSEWLLTCSSGECKDLEENNNPWSRKIVDKVSADDNRNEAQWDWSEVPGYIVIQNLPLNSSYTLEETKAPDNYQLNTSVYTLNVTDPYSYAYPTLQGQEVQRIPNEKLKGSLRWKKIEDNALNKPLAGSEWSLIGPCESSGECKLGDNNPSAQELHIVDNGDLDSDNRSGFFKVDNLAYGHYTLRETKAPDGYVINTTSYDREVNASTSNSNTFIPYSNSVGVPITWEKKDASNPNGDPLPGSKWSLTCTDMVAVGSTSICFEDFNGIVRNIADNDASDLNKTDGKFEVMLPIPSGSAWSITYELKETEAPEGYELSDAIWTLKISKTNGDITYKWTNNKNSDTHGGSSGKLDLLVTDKQKPGTLIWQKVDGADSDTYHPLDGSEWHLEAVDSVEGSAPADAPWSKCSYQGGCDVNNDNGMNESTYQTGTFQVSKLKPGDYKLTETKAPDGYALPDDAEYKVTVLPGQEVKVNGSGDVPNYPIVQVAWKKTDDLANALGGSEWKLVNTRNQYDSLQVTDNETHDKGGSYSGEDLDKRSGYFTVQVNPTRMATFSDPLTYELTETKAPDGYKLDQTVHTLYLYYVSTEGANGKWHWAWNYVDGAQDESISIENEKKPVLSFLPLTGGVGTARGMLAIGGGLALFIVVAGAIWHEWRKRKEELLL</sequence>
<feature type="compositionally biased region" description="Acidic residues" evidence="4">
    <location>
        <begin position="89"/>
        <end position="101"/>
    </location>
</feature>
<feature type="compositionally biased region" description="Low complexity" evidence="4">
    <location>
        <begin position="17"/>
        <end position="38"/>
    </location>
</feature>
<comment type="caution">
    <text evidence="7">The sequence shown here is derived from an EMBL/GenBank/DDBJ whole genome shotgun (WGS) entry which is preliminary data.</text>
</comment>
<evidence type="ECO:0000256" key="5">
    <source>
        <dbReference type="SAM" id="Phobius"/>
    </source>
</evidence>
<feature type="domain" description="SpaA-like prealbumin fold" evidence="6">
    <location>
        <begin position="614"/>
        <end position="703"/>
    </location>
</feature>
<comment type="similarity">
    <text evidence="1">Belongs to the serine-aspartate repeat-containing protein (SDr) family.</text>
</comment>
<evidence type="ECO:0000256" key="2">
    <source>
        <dbReference type="ARBA" id="ARBA00022525"/>
    </source>
</evidence>
<feature type="domain" description="SpaA-like prealbumin fold" evidence="6">
    <location>
        <begin position="718"/>
        <end position="819"/>
    </location>
</feature>
<dbReference type="EMBL" id="PEBJ01000001">
    <property type="protein sequence ID" value="PJM77633.1"/>
    <property type="molecule type" value="Genomic_DNA"/>
</dbReference>
<feature type="compositionally biased region" description="Low complexity" evidence="4">
    <location>
        <begin position="69"/>
        <end position="88"/>
    </location>
</feature>
<name>A0A2M9HLE5_9BIFI</name>
<evidence type="ECO:0000259" key="6">
    <source>
        <dbReference type="Pfam" id="PF17802"/>
    </source>
</evidence>
<evidence type="ECO:0000256" key="1">
    <source>
        <dbReference type="ARBA" id="ARBA00007257"/>
    </source>
</evidence>
<feature type="domain" description="SpaA-like prealbumin fold" evidence="6">
    <location>
        <begin position="1101"/>
        <end position="1205"/>
    </location>
</feature>
<dbReference type="PANTHER" id="PTHR36108:SF13">
    <property type="entry name" value="COLOSSIN-B-RELATED"/>
    <property type="match status" value="1"/>
</dbReference>
<evidence type="ECO:0000313" key="7">
    <source>
        <dbReference type="EMBL" id="PJM77633.1"/>
    </source>
</evidence>
<evidence type="ECO:0000256" key="3">
    <source>
        <dbReference type="ARBA" id="ARBA00022729"/>
    </source>
</evidence>
<feature type="compositionally biased region" description="Polar residues" evidence="4">
    <location>
        <begin position="59"/>
        <end position="68"/>
    </location>
</feature>
<dbReference type="GO" id="GO:0005975">
    <property type="term" value="P:carbohydrate metabolic process"/>
    <property type="evidence" value="ECO:0007669"/>
    <property type="project" value="UniProtKB-ARBA"/>
</dbReference>
<dbReference type="PANTHER" id="PTHR36108">
    <property type="entry name" value="COLOSSIN-B-RELATED"/>
    <property type="match status" value="1"/>
</dbReference>